<feature type="compositionally biased region" description="Basic residues" evidence="1">
    <location>
        <begin position="230"/>
        <end position="243"/>
    </location>
</feature>
<reference evidence="2" key="1">
    <citation type="journal article" date="2021" name="Mol. Plant Microbe Interact.">
        <title>Complete Genome Sequence of the Plant-Pathogenic Fungus Colletotrichum lupini.</title>
        <authorList>
            <person name="Baroncelli R."/>
            <person name="Pensec F."/>
            <person name="Da Lio D."/>
            <person name="Boufleur T."/>
            <person name="Vicente I."/>
            <person name="Sarrocco S."/>
            <person name="Picot A."/>
            <person name="Baraldi E."/>
            <person name="Sukno S."/>
            <person name="Thon M."/>
            <person name="Le Floch G."/>
        </authorList>
    </citation>
    <scope>NUCLEOTIDE SEQUENCE</scope>
    <source>
        <strain evidence="2">IMI 504893</strain>
    </source>
</reference>
<name>A0A9Q8T554_9PEZI</name>
<protein>
    <submittedName>
        <fullName evidence="2">Uncharacterized protein</fullName>
    </submittedName>
</protein>
<feature type="compositionally biased region" description="Polar residues" evidence="1">
    <location>
        <begin position="300"/>
        <end position="312"/>
    </location>
</feature>
<feature type="region of interest" description="Disordered" evidence="1">
    <location>
        <begin position="272"/>
        <end position="312"/>
    </location>
</feature>
<dbReference type="EMBL" id="CP019479">
    <property type="protein sequence ID" value="UQC88397.1"/>
    <property type="molecule type" value="Genomic_DNA"/>
</dbReference>
<accession>A0A9Q8T554</accession>
<evidence type="ECO:0000313" key="3">
    <source>
        <dbReference type="Proteomes" id="UP000830671"/>
    </source>
</evidence>
<dbReference type="RefSeq" id="XP_049150002.1">
    <property type="nucleotide sequence ID" value="XM_049292856.1"/>
</dbReference>
<feature type="region of interest" description="Disordered" evidence="1">
    <location>
        <begin position="223"/>
        <end position="257"/>
    </location>
</feature>
<dbReference type="KEGG" id="clup:CLUP02_13921"/>
<dbReference type="Proteomes" id="UP000830671">
    <property type="component" value="Chromosome 7"/>
</dbReference>
<dbReference type="GeneID" id="73347866"/>
<gene>
    <name evidence="2" type="ORF">CLUP02_13921</name>
</gene>
<evidence type="ECO:0000313" key="2">
    <source>
        <dbReference type="EMBL" id="UQC88397.1"/>
    </source>
</evidence>
<feature type="compositionally biased region" description="Low complexity" evidence="1">
    <location>
        <begin position="367"/>
        <end position="380"/>
    </location>
</feature>
<keyword evidence="3" id="KW-1185">Reference proteome</keyword>
<feature type="region of interest" description="Disordered" evidence="1">
    <location>
        <begin position="350"/>
        <end position="383"/>
    </location>
</feature>
<dbReference type="AlphaFoldDB" id="A0A9Q8T554"/>
<proteinExistence type="predicted"/>
<sequence>MGPTQVITHIHTRPRVVRMQGTNTSTVVANRSERGTSPVSRFQMGNFGQARGGTVGTTNRRLAWLLNPPLGCGAILTALLRGHVSVFSWQINQITIPLSTSSEDVVMASTSDLPPAPTPHLRGYPHGWPSLDVSVPERCVFRIYWSPVHVPTHHISIRHEGLSSGFPARARTKPSDDPFLSSHALPSCLASPPTMRLFRLVSLHVAPGEPARFRLSRALRSLSAVPPPRTSRRRSRGHSRHTNNAKLLPTPKQTPLPPLQALVNVGHLHTVQQNPRRPSNHVSSCSAETLARGPPPEHNVTFTGAPTNSEQQINLPSSRRLTGHATIQHINLRRKALSCARERRAHLDLCQQPTHLTDNRNDTPEGAQPAPTSSSPRSAAVDPSYLPYLNANASPCPRHHAKMMHTPPLHRTRFPCLESSLRFSPFGSRDSVCASLQCKRSIKTTHMTVLLAFRRRLLASTRETTGPKILPQLHDIREATDTLTFLNIIRLCCALVVYTRHNCDHHSITCRRGIFLMHRTPIPLHLQLPKASRSALSAHQHHLIDLNPFEHASLLTPCPPQTSNRLNFRHPAMRSRIE</sequence>
<organism evidence="2 3">
    <name type="scientific">Colletotrichum lupini</name>
    <dbReference type="NCBI Taxonomy" id="145971"/>
    <lineage>
        <taxon>Eukaryota</taxon>
        <taxon>Fungi</taxon>
        <taxon>Dikarya</taxon>
        <taxon>Ascomycota</taxon>
        <taxon>Pezizomycotina</taxon>
        <taxon>Sordariomycetes</taxon>
        <taxon>Hypocreomycetidae</taxon>
        <taxon>Glomerellales</taxon>
        <taxon>Glomerellaceae</taxon>
        <taxon>Colletotrichum</taxon>
        <taxon>Colletotrichum acutatum species complex</taxon>
    </lineage>
</organism>
<feature type="compositionally biased region" description="Polar residues" evidence="1">
    <location>
        <begin position="272"/>
        <end position="287"/>
    </location>
</feature>
<evidence type="ECO:0000256" key="1">
    <source>
        <dbReference type="SAM" id="MobiDB-lite"/>
    </source>
</evidence>